<dbReference type="Proteomes" id="UP000193404">
    <property type="component" value="Chromosome"/>
</dbReference>
<dbReference type="EMBL" id="CP020477">
    <property type="protein sequence ID" value="ARM76984.1"/>
    <property type="molecule type" value="Genomic_DNA"/>
</dbReference>
<evidence type="ECO:0000313" key="2">
    <source>
        <dbReference type="Proteomes" id="UP000193404"/>
    </source>
</evidence>
<protein>
    <recommendedName>
        <fullName evidence="3">CRISPR-associated protein</fullName>
    </recommendedName>
</protein>
<dbReference type="KEGG" id="aman:B6F84_00090"/>
<dbReference type="NCBIfam" id="NF040581">
    <property type="entry name" value="cas_Crn1"/>
    <property type="match status" value="1"/>
</dbReference>
<organism evidence="1 2">
    <name type="scientific">Acidianus manzaensis</name>
    <dbReference type="NCBI Taxonomy" id="282676"/>
    <lineage>
        <taxon>Archaea</taxon>
        <taxon>Thermoproteota</taxon>
        <taxon>Thermoprotei</taxon>
        <taxon>Sulfolobales</taxon>
        <taxon>Sulfolobaceae</taxon>
        <taxon>Acidianus</taxon>
    </lineage>
</organism>
<dbReference type="AlphaFoldDB" id="A0A1W6K3G8"/>
<accession>A0A1W6K3G8</accession>
<gene>
    <name evidence="1" type="ORF">B6F84_00090</name>
</gene>
<reference evidence="1 2" key="1">
    <citation type="submission" date="2017-03" db="EMBL/GenBank/DDBJ databases">
        <title>Sulfur activation and transportation mechanism of thermophilic Archaea Acidianus manzaensis YN-25.</title>
        <authorList>
            <person name="Ma Y."/>
            <person name="Yang Y."/>
            <person name="Xia J."/>
        </authorList>
    </citation>
    <scope>NUCLEOTIDE SEQUENCE [LARGE SCALE GENOMIC DNA]</scope>
    <source>
        <strain evidence="1 2">YN-25</strain>
    </source>
</reference>
<dbReference type="OrthoDB" id="37074at2157"/>
<dbReference type="RefSeq" id="WP_148690328.1">
    <property type="nucleotide sequence ID" value="NZ_CP020477.1"/>
</dbReference>
<proteinExistence type="predicted"/>
<evidence type="ECO:0000313" key="1">
    <source>
        <dbReference type="EMBL" id="ARM76984.1"/>
    </source>
</evidence>
<sequence length="176" mass="19809">MKLVCTLGMTPGGIAETVINLSTGNYVSKYEPKRVSFDEIIIVRTKDTEYSYAFLKAIFLCCINFGELKEFVLPFNDVSSPQDFIYVRDNVRNMLKAGDYLDFTGGRKAISSAAVLAAREAGAHLVSTIIDQKDYIEMNEKFNELKRLAMSVKGKEDCTNYFCSLISKNSKTILFF</sequence>
<dbReference type="GeneID" id="41589271"/>
<evidence type="ECO:0008006" key="3">
    <source>
        <dbReference type="Google" id="ProtNLM"/>
    </source>
</evidence>
<keyword evidence="2" id="KW-1185">Reference proteome</keyword>
<name>A0A1W6K3G8_9CREN</name>